<dbReference type="OrthoDB" id="103819at2759"/>
<keyword evidence="8" id="KW-0812">Transmembrane</keyword>
<evidence type="ECO:0000256" key="6">
    <source>
        <dbReference type="ARBA" id="ARBA00023163"/>
    </source>
</evidence>
<evidence type="ECO:0000256" key="2">
    <source>
        <dbReference type="ARBA" id="ARBA00009354"/>
    </source>
</evidence>
<dbReference type="InterPro" id="IPR051139">
    <property type="entry name" value="Mediator_complx_sub13"/>
</dbReference>
<dbReference type="GO" id="GO:0016592">
    <property type="term" value="C:mediator complex"/>
    <property type="evidence" value="ECO:0007669"/>
    <property type="project" value="TreeGrafter"/>
</dbReference>
<keyword evidence="10" id="KW-1185">Reference proteome</keyword>
<dbReference type="AlphaFoldDB" id="A0A834G9L9"/>
<protein>
    <recommendedName>
        <fullName evidence="3">Mediator of RNA polymerase II transcription subunit 13</fullName>
    </recommendedName>
</protein>
<comment type="subcellular location">
    <subcellularLocation>
        <location evidence="1">Nucleus</location>
    </subcellularLocation>
</comment>
<keyword evidence="8" id="KW-1133">Transmembrane helix</keyword>
<reference evidence="9" key="1">
    <citation type="submission" date="2019-11" db="EMBL/GenBank/DDBJ databases">
        <authorList>
            <person name="Liu Y."/>
            <person name="Hou J."/>
            <person name="Li T.-Q."/>
            <person name="Guan C.-H."/>
            <person name="Wu X."/>
            <person name="Wu H.-Z."/>
            <person name="Ling F."/>
            <person name="Zhang R."/>
            <person name="Shi X.-G."/>
            <person name="Ren J.-P."/>
            <person name="Chen E.-F."/>
            <person name="Sun J.-M."/>
        </authorList>
    </citation>
    <scope>NUCLEOTIDE SEQUENCE</scope>
    <source>
        <strain evidence="9">Adult_tree_wgs_1</strain>
        <tissue evidence="9">Leaves</tissue>
    </source>
</reference>
<evidence type="ECO:0000313" key="9">
    <source>
        <dbReference type="EMBL" id="KAF7124316.1"/>
    </source>
</evidence>
<dbReference type="PANTHER" id="PTHR48249">
    <property type="entry name" value="MEDIATOR OF RNA POLYMERASE II TRANSCRIPTION SUBUNIT 13"/>
    <property type="match status" value="1"/>
</dbReference>
<comment type="similarity">
    <text evidence="2">Belongs to the Mediator complex subunit 13 family.</text>
</comment>
<comment type="caution">
    <text evidence="9">The sequence shown here is derived from an EMBL/GenBank/DDBJ whole genome shotgun (WGS) entry which is preliminary data.</text>
</comment>
<proteinExistence type="inferred from homology"/>
<evidence type="ECO:0000313" key="10">
    <source>
        <dbReference type="Proteomes" id="UP000626092"/>
    </source>
</evidence>
<dbReference type="Proteomes" id="UP000626092">
    <property type="component" value="Unassembled WGS sequence"/>
</dbReference>
<keyword evidence="5" id="KW-0805">Transcription regulation</keyword>
<gene>
    <name evidence="9" type="ORF">RHSIM_Rhsim12G0118500</name>
</gene>
<dbReference type="EMBL" id="WJXA01000012">
    <property type="protein sequence ID" value="KAF7124316.1"/>
    <property type="molecule type" value="Genomic_DNA"/>
</dbReference>
<sequence>MDFPYMRFGDAFLKYQPFSQSEELFRHIRPLSSSDMEKIQNDASNYSGDRLPVITSPHGMRGRVSAFCPSDFVKQVYLKVELISFIIYISLFLVSSGKFRTSNGIVGLQRDVCQVSSSHLKGQSCYVEVTLGFPATGDKDTHYSNLKKSLLKHQDTESSSVASGVQKGLHDQFSVSERYYINMVKLQILDAKLDRVIIIRFTISYALSLTLHLLLFHFIYILTVLERDSADGSRTKANVIHSEQDYHSSSNSISCSISSISGTSSDSDCQMAAGVGELDADADSLTSRQVYLRMSFQIIAPNRSSSDSCSLFLRNYGESAYKMSCFIYRVPSVQEQPPGTAEFQALMFSIPDSGDLGSSPNTGIMDVADQMLLPVGFPS</sequence>
<evidence type="ECO:0000256" key="3">
    <source>
        <dbReference type="ARBA" id="ARBA00019618"/>
    </source>
</evidence>
<organism evidence="9 10">
    <name type="scientific">Rhododendron simsii</name>
    <name type="common">Sims's rhododendron</name>
    <dbReference type="NCBI Taxonomy" id="118357"/>
    <lineage>
        <taxon>Eukaryota</taxon>
        <taxon>Viridiplantae</taxon>
        <taxon>Streptophyta</taxon>
        <taxon>Embryophyta</taxon>
        <taxon>Tracheophyta</taxon>
        <taxon>Spermatophyta</taxon>
        <taxon>Magnoliopsida</taxon>
        <taxon>eudicotyledons</taxon>
        <taxon>Gunneridae</taxon>
        <taxon>Pentapetalae</taxon>
        <taxon>asterids</taxon>
        <taxon>Ericales</taxon>
        <taxon>Ericaceae</taxon>
        <taxon>Ericoideae</taxon>
        <taxon>Rhodoreae</taxon>
        <taxon>Rhododendron</taxon>
    </lineage>
</organism>
<evidence type="ECO:0000256" key="5">
    <source>
        <dbReference type="ARBA" id="ARBA00023015"/>
    </source>
</evidence>
<evidence type="ECO:0000256" key="1">
    <source>
        <dbReference type="ARBA" id="ARBA00004123"/>
    </source>
</evidence>
<dbReference type="GO" id="GO:0045944">
    <property type="term" value="P:positive regulation of transcription by RNA polymerase II"/>
    <property type="evidence" value="ECO:0007669"/>
    <property type="project" value="TreeGrafter"/>
</dbReference>
<feature type="transmembrane region" description="Helical" evidence="8">
    <location>
        <begin position="197"/>
        <end position="220"/>
    </location>
</feature>
<evidence type="ECO:0000256" key="8">
    <source>
        <dbReference type="SAM" id="Phobius"/>
    </source>
</evidence>
<evidence type="ECO:0000256" key="7">
    <source>
        <dbReference type="ARBA" id="ARBA00023242"/>
    </source>
</evidence>
<dbReference type="PANTHER" id="PTHR48249:SF3">
    <property type="entry name" value="MEDIATOR OF RNA POLYMERASE II TRANSCRIPTION SUBUNIT 13"/>
    <property type="match status" value="1"/>
</dbReference>
<dbReference type="GO" id="GO:0003713">
    <property type="term" value="F:transcription coactivator activity"/>
    <property type="evidence" value="ECO:0007669"/>
    <property type="project" value="TreeGrafter"/>
</dbReference>
<keyword evidence="4" id="KW-0678">Repressor</keyword>
<name>A0A834G9L9_RHOSS</name>
<keyword evidence="6" id="KW-0804">Transcription</keyword>
<keyword evidence="7" id="KW-0539">Nucleus</keyword>
<accession>A0A834G9L9</accession>
<keyword evidence="8" id="KW-0472">Membrane</keyword>
<evidence type="ECO:0000256" key="4">
    <source>
        <dbReference type="ARBA" id="ARBA00022491"/>
    </source>
</evidence>